<gene>
    <name evidence="2" type="ORF">NX02_p0170</name>
</gene>
<protein>
    <submittedName>
        <fullName evidence="2">Uncharacterized protein</fullName>
    </submittedName>
</protein>
<dbReference type="AlphaFoldDB" id="A0A0F7JV57"/>
<proteinExistence type="predicted"/>
<organism evidence="2 3">
    <name type="scientific">Sphingomonas sanxanigenens DSM 19645 = NX02</name>
    <dbReference type="NCBI Taxonomy" id="1123269"/>
    <lineage>
        <taxon>Bacteria</taxon>
        <taxon>Pseudomonadati</taxon>
        <taxon>Pseudomonadota</taxon>
        <taxon>Alphaproteobacteria</taxon>
        <taxon>Sphingomonadales</taxon>
        <taxon>Sphingomonadaceae</taxon>
        <taxon>Sphingomonas</taxon>
    </lineage>
</organism>
<sequence>MDAPDRGHQCRKALAPRRSSTHGLHPSDGCDRALRRAANRPGRRLNPGAPQRRKQGARRLPDDGEIAEIRLRYVSAASRRRLHSNARAMLCKQEQVPSDDDRPQQLASSKGQRSTAVPSESTSPYSAARVVKCEL</sequence>
<name>A0A0F7JV57_9SPHN</name>
<geneLocation type="plasmid" evidence="2 3">
    <name>pNXO2</name>
</geneLocation>
<evidence type="ECO:0000256" key="1">
    <source>
        <dbReference type="SAM" id="MobiDB-lite"/>
    </source>
</evidence>
<dbReference type="KEGG" id="ssan:NX02_p0170"/>
<accession>A0A0F7JV57</accession>
<dbReference type="Proteomes" id="UP000018851">
    <property type="component" value="Plasmid pNXO2"/>
</dbReference>
<evidence type="ECO:0000313" key="2">
    <source>
        <dbReference type="EMBL" id="AKH18675.1"/>
    </source>
</evidence>
<dbReference type="EMBL" id="CP011450">
    <property type="protein sequence ID" value="AKH18675.1"/>
    <property type="molecule type" value="Genomic_DNA"/>
</dbReference>
<keyword evidence="2" id="KW-0614">Plasmid</keyword>
<keyword evidence="3" id="KW-1185">Reference proteome</keyword>
<feature type="compositionally biased region" description="Polar residues" evidence="1">
    <location>
        <begin position="105"/>
        <end position="125"/>
    </location>
</feature>
<evidence type="ECO:0000313" key="3">
    <source>
        <dbReference type="Proteomes" id="UP000018851"/>
    </source>
</evidence>
<feature type="region of interest" description="Disordered" evidence="1">
    <location>
        <begin position="91"/>
        <end position="135"/>
    </location>
</feature>
<feature type="region of interest" description="Disordered" evidence="1">
    <location>
        <begin position="1"/>
        <end position="64"/>
    </location>
</feature>
<reference evidence="2 3" key="1">
    <citation type="submission" date="2015-05" db="EMBL/GenBank/DDBJ databases">
        <title>Plasmid of Sphingomonas sanxanigenens NX02.</title>
        <authorList>
            <person name="Huang H."/>
            <person name="Ma T."/>
        </authorList>
    </citation>
    <scope>NUCLEOTIDE SEQUENCE [LARGE SCALE GENOMIC DNA]</scope>
    <source>
        <strain evidence="2 3">NX02</strain>
        <plasmid evidence="3">Plasmid pNXO2</plasmid>
    </source>
</reference>